<accession>A0A6J7GDX1</accession>
<dbReference type="EMBL" id="CAFBMQ010000032">
    <property type="protein sequence ID" value="CAB4902680.1"/>
    <property type="molecule type" value="Genomic_DNA"/>
</dbReference>
<organism evidence="1">
    <name type="scientific">freshwater metagenome</name>
    <dbReference type="NCBI Taxonomy" id="449393"/>
    <lineage>
        <taxon>unclassified sequences</taxon>
        <taxon>metagenomes</taxon>
        <taxon>ecological metagenomes</taxon>
    </lineage>
</organism>
<name>A0A6J7GDX1_9ZZZZ</name>
<reference evidence="1" key="1">
    <citation type="submission" date="2020-05" db="EMBL/GenBank/DDBJ databases">
        <authorList>
            <person name="Chiriac C."/>
            <person name="Salcher M."/>
            <person name="Ghai R."/>
            <person name="Kavagutti S V."/>
        </authorList>
    </citation>
    <scope>NUCLEOTIDE SEQUENCE</scope>
</reference>
<protein>
    <submittedName>
        <fullName evidence="1">Unannotated protein</fullName>
    </submittedName>
</protein>
<sequence>MVSPVAAATAACSAPKRELSGAMATGWPARSSIDWAGESGATSSCGPGVQRAIGKKYWVAMPYCSWMVGMNEGTVVITSRSPRPKEGTWVVASRTVNSTS</sequence>
<dbReference type="AlphaFoldDB" id="A0A6J7GDX1"/>
<proteinExistence type="predicted"/>
<evidence type="ECO:0000313" key="1">
    <source>
        <dbReference type="EMBL" id="CAB4902680.1"/>
    </source>
</evidence>
<gene>
    <name evidence="1" type="ORF">UFOPK3609_00365</name>
</gene>